<dbReference type="OrthoDB" id="2272012at2759"/>
<feature type="domain" description="CNH" evidence="2">
    <location>
        <begin position="43"/>
        <end position="158"/>
    </location>
</feature>
<accession>A0A9W9GKB9</accession>
<reference evidence="3" key="2">
    <citation type="journal article" date="2023" name="IMA Fungus">
        <title>Comparative genomic study of the Penicillium genus elucidates a diverse pangenome and 15 lateral gene transfer events.</title>
        <authorList>
            <person name="Petersen C."/>
            <person name="Sorensen T."/>
            <person name="Nielsen M.R."/>
            <person name="Sondergaard T.E."/>
            <person name="Sorensen J.L."/>
            <person name="Fitzpatrick D.A."/>
            <person name="Frisvad J.C."/>
            <person name="Nielsen K.L."/>
        </authorList>
    </citation>
    <scope>NUCLEOTIDE SEQUENCE</scope>
    <source>
        <strain evidence="3">IBT 21472</strain>
    </source>
</reference>
<evidence type="ECO:0000256" key="1">
    <source>
        <dbReference type="ARBA" id="ARBA00022658"/>
    </source>
</evidence>
<evidence type="ECO:0000313" key="4">
    <source>
        <dbReference type="Proteomes" id="UP001147746"/>
    </source>
</evidence>
<evidence type="ECO:0000259" key="2">
    <source>
        <dbReference type="Pfam" id="PF00780"/>
    </source>
</evidence>
<organism evidence="3 4">
    <name type="scientific">Penicillium atrosanguineum</name>
    <dbReference type="NCBI Taxonomy" id="1132637"/>
    <lineage>
        <taxon>Eukaryota</taxon>
        <taxon>Fungi</taxon>
        <taxon>Dikarya</taxon>
        <taxon>Ascomycota</taxon>
        <taxon>Pezizomycotina</taxon>
        <taxon>Eurotiomycetes</taxon>
        <taxon>Eurotiomycetidae</taxon>
        <taxon>Eurotiales</taxon>
        <taxon>Aspergillaceae</taxon>
        <taxon>Penicillium</taxon>
    </lineage>
</organism>
<keyword evidence="4" id="KW-1185">Reference proteome</keyword>
<dbReference type="EMBL" id="JAPZBO010000003">
    <property type="protein sequence ID" value="KAJ5321278.1"/>
    <property type="molecule type" value="Genomic_DNA"/>
</dbReference>
<dbReference type="Proteomes" id="UP001147746">
    <property type="component" value="Unassembled WGS sequence"/>
</dbReference>
<dbReference type="InterPro" id="IPR052233">
    <property type="entry name" value="Rho-type_GEFs"/>
</dbReference>
<dbReference type="PANTHER" id="PTHR46572">
    <property type="entry name" value="RHO1 GDP-GTP EXCHANGE PROTEIN 1-RELATED"/>
    <property type="match status" value="1"/>
</dbReference>
<dbReference type="GO" id="GO:0005085">
    <property type="term" value="F:guanyl-nucleotide exchange factor activity"/>
    <property type="evidence" value="ECO:0007669"/>
    <property type="project" value="UniProtKB-KW"/>
</dbReference>
<dbReference type="InterPro" id="IPR001180">
    <property type="entry name" value="CNH_dom"/>
</dbReference>
<name>A0A9W9GKB9_9EURO</name>
<dbReference type="Pfam" id="PF00780">
    <property type="entry name" value="CNH"/>
    <property type="match status" value="1"/>
</dbReference>
<keyword evidence="1" id="KW-0344">Guanine-nucleotide releasing factor</keyword>
<comment type="caution">
    <text evidence="3">The sequence shown here is derived from an EMBL/GenBank/DDBJ whole genome shotgun (WGS) entry which is preliminary data.</text>
</comment>
<reference evidence="3" key="1">
    <citation type="submission" date="2022-12" db="EMBL/GenBank/DDBJ databases">
        <authorList>
            <person name="Petersen C."/>
        </authorList>
    </citation>
    <scope>NUCLEOTIDE SEQUENCE</scope>
    <source>
        <strain evidence="3">IBT 21472</strain>
    </source>
</reference>
<dbReference type="PANTHER" id="PTHR46572:SF2">
    <property type="entry name" value="RHO1 GDP-GTP EXCHANGE PROTEIN 1-RELATED"/>
    <property type="match status" value="1"/>
</dbReference>
<proteinExistence type="predicted"/>
<dbReference type="AlphaFoldDB" id="A0A9W9GKB9"/>
<evidence type="ECO:0000313" key="3">
    <source>
        <dbReference type="EMBL" id="KAJ5321278.1"/>
    </source>
</evidence>
<gene>
    <name evidence="3" type="ORF">N7476_004280</name>
</gene>
<sequence length="182" mass="20694">MVEESHSKQTKHNLDFYRNTILGRSFFTETNRVNCLLPINADRDLVIGTDDGIYLINQWRSEDHIEPQLVIQTVDVTQIDILEESHLFMVLSNGNLEFYPIEVLNATEDQDLVFCEPKKVEDYVDFFKIGISLGRPLVCSVNTTASSTNIKIFEAVGILDSNGMGSRYEKTLRLFKVSDATP</sequence>
<protein>
    <submittedName>
        <fullName evidence="3">RHO1 GDP-GTP exchange protein 2</fullName>
    </submittedName>
</protein>